<gene>
    <name evidence="4" type="ORF">Sradi_7270600</name>
</gene>
<dbReference type="AlphaFoldDB" id="A0AAW2IJ46"/>
<dbReference type="Gene3D" id="1.20.1280.170">
    <property type="entry name" value="Exocyst complex component Exo70"/>
    <property type="match status" value="1"/>
</dbReference>
<dbReference type="Pfam" id="PF03081">
    <property type="entry name" value="Exo70_C"/>
    <property type="match status" value="1"/>
</dbReference>
<reference evidence="4" key="1">
    <citation type="submission" date="2020-06" db="EMBL/GenBank/DDBJ databases">
        <authorList>
            <person name="Li T."/>
            <person name="Hu X."/>
            <person name="Zhang T."/>
            <person name="Song X."/>
            <person name="Zhang H."/>
            <person name="Dai N."/>
            <person name="Sheng W."/>
            <person name="Hou X."/>
            <person name="Wei L."/>
        </authorList>
    </citation>
    <scope>NUCLEOTIDE SEQUENCE</scope>
    <source>
        <strain evidence="4">G02</strain>
        <tissue evidence="4">Leaf</tissue>
    </source>
</reference>
<evidence type="ECO:0000256" key="2">
    <source>
        <dbReference type="ARBA" id="ARBA00022448"/>
    </source>
</evidence>
<accession>A0AAW2IJ46</accession>
<dbReference type="InterPro" id="IPR046364">
    <property type="entry name" value="Exo70_C"/>
</dbReference>
<evidence type="ECO:0000256" key="1">
    <source>
        <dbReference type="ARBA" id="ARBA00006756"/>
    </source>
</evidence>
<keyword evidence="2" id="KW-0813">Transport</keyword>
<dbReference type="GO" id="GO:0005546">
    <property type="term" value="F:phosphatidylinositol-4,5-bisphosphate binding"/>
    <property type="evidence" value="ECO:0007669"/>
    <property type="project" value="InterPro"/>
</dbReference>
<evidence type="ECO:0000259" key="3">
    <source>
        <dbReference type="Pfam" id="PF03081"/>
    </source>
</evidence>
<dbReference type="GO" id="GO:0006887">
    <property type="term" value="P:exocytosis"/>
    <property type="evidence" value="ECO:0007669"/>
    <property type="project" value="InterPro"/>
</dbReference>
<dbReference type="SUPFAM" id="SSF74788">
    <property type="entry name" value="Cullin repeat-like"/>
    <property type="match status" value="1"/>
</dbReference>
<sequence>MCFAWVLPSVDALFKSVRGEEIRNICAETLSRIENDVGRMLHDFEDSVLRGISDVSDNRGEVHGLTEYVMKQIDLIVRNRRLLTSLIKSTPSMDFGDLIIPRGI</sequence>
<reference evidence="4" key="2">
    <citation type="journal article" date="2024" name="Plant">
        <title>Genomic evolution and insights into agronomic trait innovations of Sesamum species.</title>
        <authorList>
            <person name="Miao H."/>
            <person name="Wang L."/>
            <person name="Qu L."/>
            <person name="Liu H."/>
            <person name="Sun Y."/>
            <person name="Le M."/>
            <person name="Wang Q."/>
            <person name="Wei S."/>
            <person name="Zheng Y."/>
            <person name="Lin W."/>
            <person name="Duan Y."/>
            <person name="Cao H."/>
            <person name="Xiong S."/>
            <person name="Wang X."/>
            <person name="Wei L."/>
            <person name="Li C."/>
            <person name="Ma Q."/>
            <person name="Ju M."/>
            <person name="Zhao R."/>
            <person name="Li G."/>
            <person name="Mu C."/>
            <person name="Tian Q."/>
            <person name="Mei H."/>
            <person name="Zhang T."/>
            <person name="Gao T."/>
            <person name="Zhang H."/>
        </authorList>
    </citation>
    <scope>NUCLEOTIDE SEQUENCE</scope>
    <source>
        <strain evidence="4">G02</strain>
    </source>
</reference>
<protein>
    <recommendedName>
        <fullName evidence="3">Exocyst complex subunit Exo70 C-terminal domain-containing protein</fullName>
    </recommendedName>
</protein>
<name>A0AAW2IJ46_SESRA</name>
<evidence type="ECO:0000313" key="4">
    <source>
        <dbReference type="EMBL" id="KAL0282135.1"/>
    </source>
</evidence>
<dbReference type="InterPro" id="IPR016159">
    <property type="entry name" value="Cullin_repeat-like_dom_sf"/>
</dbReference>
<proteinExistence type="inferred from homology"/>
<dbReference type="GO" id="GO:0000145">
    <property type="term" value="C:exocyst"/>
    <property type="evidence" value="ECO:0007669"/>
    <property type="project" value="InterPro"/>
</dbReference>
<organism evidence="4">
    <name type="scientific">Sesamum radiatum</name>
    <name type="common">Black benniseed</name>
    <dbReference type="NCBI Taxonomy" id="300843"/>
    <lineage>
        <taxon>Eukaryota</taxon>
        <taxon>Viridiplantae</taxon>
        <taxon>Streptophyta</taxon>
        <taxon>Embryophyta</taxon>
        <taxon>Tracheophyta</taxon>
        <taxon>Spermatophyta</taxon>
        <taxon>Magnoliopsida</taxon>
        <taxon>eudicotyledons</taxon>
        <taxon>Gunneridae</taxon>
        <taxon>Pentapetalae</taxon>
        <taxon>asterids</taxon>
        <taxon>lamiids</taxon>
        <taxon>Lamiales</taxon>
        <taxon>Pedaliaceae</taxon>
        <taxon>Sesamum</taxon>
    </lineage>
</organism>
<dbReference type="EMBL" id="JACGWJ010001482">
    <property type="protein sequence ID" value="KAL0282135.1"/>
    <property type="molecule type" value="Genomic_DNA"/>
</dbReference>
<feature type="domain" description="Exocyst complex subunit Exo70 C-terminal" evidence="3">
    <location>
        <begin position="6"/>
        <end position="92"/>
    </location>
</feature>
<comment type="similarity">
    <text evidence="1">Belongs to the EXO70 family.</text>
</comment>
<comment type="caution">
    <text evidence="4">The sequence shown here is derived from an EMBL/GenBank/DDBJ whole genome shotgun (WGS) entry which is preliminary data.</text>
</comment>